<comment type="caution">
    <text evidence="1">The sequence shown here is derived from an EMBL/GenBank/DDBJ whole genome shotgun (WGS) entry which is preliminary data.</text>
</comment>
<evidence type="ECO:0008006" key="3">
    <source>
        <dbReference type="Google" id="ProtNLM"/>
    </source>
</evidence>
<gene>
    <name evidence="1" type="ORF">GCM10009858_11980</name>
</gene>
<sequence length="49" mass="5125">MVAALSAARLDAGEACMLFTDLANPTSNAIYQALGYRRVGDSISITFSA</sequence>
<dbReference type="Proteomes" id="UP001500730">
    <property type="component" value="Unassembled WGS sequence"/>
</dbReference>
<name>A0ABN3L2F0_9MICO</name>
<dbReference type="EMBL" id="BAAARE010000004">
    <property type="protein sequence ID" value="GAA2476135.1"/>
    <property type="molecule type" value="Genomic_DNA"/>
</dbReference>
<organism evidence="1 2">
    <name type="scientific">Terrabacter carboxydivorans</name>
    <dbReference type="NCBI Taxonomy" id="619730"/>
    <lineage>
        <taxon>Bacteria</taxon>
        <taxon>Bacillati</taxon>
        <taxon>Actinomycetota</taxon>
        <taxon>Actinomycetes</taxon>
        <taxon>Micrococcales</taxon>
        <taxon>Intrasporangiaceae</taxon>
        <taxon>Terrabacter</taxon>
    </lineage>
</organism>
<dbReference type="InterPro" id="IPR016181">
    <property type="entry name" value="Acyl_CoA_acyltransferase"/>
</dbReference>
<reference evidence="1 2" key="1">
    <citation type="journal article" date="2019" name="Int. J. Syst. Evol. Microbiol.">
        <title>The Global Catalogue of Microorganisms (GCM) 10K type strain sequencing project: providing services to taxonomists for standard genome sequencing and annotation.</title>
        <authorList>
            <consortium name="The Broad Institute Genomics Platform"/>
            <consortium name="The Broad Institute Genome Sequencing Center for Infectious Disease"/>
            <person name="Wu L."/>
            <person name="Ma J."/>
        </authorList>
    </citation>
    <scope>NUCLEOTIDE SEQUENCE [LARGE SCALE GENOMIC DNA]</scope>
    <source>
        <strain evidence="1 2">JCM 16259</strain>
    </source>
</reference>
<evidence type="ECO:0000313" key="2">
    <source>
        <dbReference type="Proteomes" id="UP001500730"/>
    </source>
</evidence>
<accession>A0ABN3L2F0</accession>
<keyword evidence="2" id="KW-1185">Reference proteome</keyword>
<protein>
    <recommendedName>
        <fullName evidence="3">FR47-like domain-containing protein</fullName>
    </recommendedName>
</protein>
<dbReference type="SUPFAM" id="SSF55729">
    <property type="entry name" value="Acyl-CoA N-acyltransferases (Nat)"/>
    <property type="match status" value="1"/>
</dbReference>
<dbReference type="Gene3D" id="3.40.630.30">
    <property type="match status" value="1"/>
</dbReference>
<proteinExistence type="predicted"/>
<evidence type="ECO:0000313" key="1">
    <source>
        <dbReference type="EMBL" id="GAA2476135.1"/>
    </source>
</evidence>